<dbReference type="InterPro" id="IPR009057">
    <property type="entry name" value="Homeodomain-like_sf"/>
</dbReference>
<dbReference type="InterPro" id="IPR025996">
    <property type="entry name" value="MT1864/Rv1816-like_C"/>
</dbReference>
<keyword evidence="3" id="KW-0804">Transcription</keyword>
<name>A0A853IJD6_9BURK</name>
<dbReference type="InterPro" id="IPR001647">
    <property type="entry name" value="HTH_TetR"/>
</dbReference>
<dbReference type="PROSITE" id="PS50977">
    <property type="entry name" value="HTH_TETR_2"/>
    <property type="match status" value="1"/>
</dbReference>
<dbReference type="PANTHER" id="PTHR30055">
    <property type="entry name" value="HTH-TYPE TRANSCRIPTIONAL REGULATOR RUTR"/>
    <property type="match status" value="1"/>
</dbReference>
<dbReference type="PANTHER" id="PTHR30055:SF234">
    <property type="entry name" value="HTH-TYPE TRANSCRIPTIONAL REGULATOR BETI"/>
    <property type="match status" value="1"/>
</dbReference>
<dbReference type="PRINTS" id="PR00455">
    <property type="entry name" value="HTHTETR"/>
</dbReference>
<protein>
    <submittedName>
        <fullName evidence="7">TetR/AcrR family transcriptional regulator</fullName>
    </submittedName>
</protein>
<accession>A0A853IJD6</accession>
<evidence type="ECO:0000256" key="5">
    <source>
        <dbReference type="SAM" id="MobiDB-lite"/>
    </source>
</evidence>
<feature type="DNA-binding region" description="H-T-H motif" evidence="4">
    <location>
        <begin position="54"/>
        <end position="73"/>
    </location>
</feature>
<dbReference type="SUPFAM" id="SSF46689">
    <property type="entry name" value="Homeodomain-like"/>
    <property type="match status" value="1"/>
</dbReference>
<dbReference type="EMBL" id="JACCKX010000001">
    <property type="protein sequence ID" value="NZA00823.1"/>
    <property type="molecule type" value="Genomic_DNA"/>
</dbReference>
<evidence type="ECO:0000313" key="8">
    <source>
        <dbReference type="Proteomes" id="UP000589716"/>
    </source>
</evidence>
<dbReference type="Pfam" id="PF00440">
    <property type="entry name" value="TetR_N"/>
    <property type="match status" value="1"/>
</dbReference>
<dbReference type="Proteomes" id="UP000589716">
    <property type="component" value="Unassembled WGS sequence"/>
</dbReference>
<comment type="caution">
    <text evidence="7">The sequence shown here is derived from an EMBL/GenBank/DDBJ whole genome shotgun (WGS) entry which is preliminary data.</text>
</comment>
<sequence length="291" mass="29896">MASSKPSPSRRGGAARRAAAPKAARAAYHHGDLRRALIDAATQLVTEGGSAALTVRAAAQAAGVSIAAPYRHFSDRAALLAAVLAEGFDGLAAHTQAARQAAPDARAALLAVGLAYVDFARQRPAVYRLMFSPECDKANHPALMAAGDRALGVLLGAVADVQAAGLIDAPQVQPLALAGWSLSHGLATLHADGMFAGKIPGALEDNARAVMELLLSSVLRAAPGRRSGAAPLHGTKKQDTPLCLSASARQTSAGSRYSLFFYKDALHRGAAGPRPDPSQRRGAPKSSGRPT</sequence>
<evidence type="ECO:0000313" key="7">
    <source>
        <dbReference type="EMBL" id="NZA00823.1"/>
    </source>
</evidence>
<dbReference type="InterPro" id="IPR036271">
    <property type="entry name" value="Tet_transcr_reg_TetR-rel_C_sf"/>
</dbReference>
<feature type="region of interest" description="Disordered" evidence="5">
    <location>
        <begin position="268"/>
        <end position="291"/>
    </location>
</feature>
<evidence type="ECO:0000259" key="6">
    <source>
        <dbReference type="PROSITE" id="PS50977"/>
    </source>
</evidence>
<dbReference type="SUPFAM" id="SSF48498">
    <property type="entry name" value="Tetracyclin repressor-like, C-terminal domain"/>
    <property type="match status" value="1"/>
</dbReference>
<evidence type="ECO:0000256" key="2">
    <source>
        <dbReference type="ARBA" id="ARBA00023125"/>
    </source>
</evidence>
<feature type="region of interest" description="Disordered" evidence="5">
    <location>
        <begin position="1"/>
        <end position="21"/>
    </location>
</feature>
<dbReference type="Gene3D" id="1.10.357.10">
    <property type="entry name" value="Tetracycline Repressor, domain 2"/>
    <property type="match status" value="1"/>
</dbReference>
<dbReference type="GO" id="GO:0000976">
    <property type="term" value="F:transcription cis-regulatory region binding"/>
    <property type="evidence" value="ECO:0007669"/>
    <property type="project" value="TreeGrafter"/>
</dbReference>
<evidence type="ECO:0000256" key="3">
    <source>
        <dbReference type="ARBA" id="ARBA00023163"/>
    </source>
</evidence>
<dbReference type="AlphaFoldDB" id="A0A853IJD6"/>
<keyword evidence="1" id="KW-0805">Transcription regulation</keyword>
<dbReference type="InterPro" id="IPR050109">
    <property type="entry name" value="HTH-type_TetR-like_transc_reg"/>
</dbReference>
<keyword evidence="2 4" id="KW-0238">DNA-binding</keyword>
<gene>
    <name evidence="7" type="ORF">H0I39_01765</name>
</gene>
<organism evidence="7 8">
    <name type="scientific">Ottowia beijingensis</name>
    <dbReference type="NCBI Taxonomy" id="1207057"/>
    <lineage>
        <taxon>Bacteria</taxon>
        <taxon>Pseudomonadati</taxon>
        <taxon>Pseudomonadota</taxon>
        <taxon>Betaproteobacteria</taxon>
        <taxon>Burkholderiales</taxon>
        <taxon>Comamonadaceae</taxon>
        <taxon>Ottowia</taxon>
    </lineage>
</organism>
<dbReference type="GO" id="GO:0003700">
    <property type="term" value="F:DNA-binding transcription factor activity"/>
    <property type="evidence" value="ECO:0007669"/>
    <property type="project" value="TreeGrafter"/>
</dbReference>
<evidence type="ECO:0000256" key="4">
    <source>
        <dbReference type="PROSITE-ProRule" id="PRU00335"/>
    </source>
</evidence>
<evidence type="ECO:0000256" key="1">
    <source>
        <dbReference type="ARBA" id="ARBA00023015"/>
    </source>
</evidence>
<dbReference type="Pfam" id="PF13305">
    <property type="entry name" value="TetR_C_33"/>
    <property type="match status" value="1"/>
</dbReference>
<feature type="domain" description="HTH tetR-type" evidence="6">
    <location>
        <begin position="31"/>
        <end position="91"/>
    </location>
</feature>
<reference evidence="7 8" key="1">
    <citation type="submission" date="2020-07" db="EMBL/GenBank/DDBJ databases">
        <authorList>
            <person name="Maaloum M."/>
        </authorList>
    </citation>
    <scope>NUCLEOTIDE SEQUENCE [LARGE SCALE GENOMIC DNA]</scope>
    <source>
        <strain evidence="7 8">GCS-AN-3</strain>
    </source>
</reference>
<dbReference type="RefSeq" id="WP_180549359.1">
    <property type="nucleotide sequence ID" value="NZ_JACCKX010000001.1"/>
</dbReference>
<proteinExistence type="predicted"/>
<feature type="compositionally biased region" description="Low complexity" evidence="5">
    <location>
        <begin position="10"/>
        <end position="21"/>
    </location>
</feature>
<keyword evidence="8" id="KW-1185">Reference proteome</keyword>